<evidence type="ECO:0000259" key="4">
    <source>
        <dbReference type="PROSITE" id="PS01124"/>
    </source>
</evidence>
<dbReference type="InterPro" id="IPR009057">
    <property type="entry name" value="Homeodomain-like_sf"/>
</dbReference>
<evidence type="ECO:0000313" key="5">
    <source>
        <dbReference type="EMBL" id="SDF70849.1"/>
    </source>
</evidence>
<dbReference type="EMBL" id="FNBE01000006">
    <property type="protein sequence ID" value="SDF70849.1"/>
    <property type="molecule type" value="Genomic_DNA"/>
</dbReference>
<keyword evidence="1" id="KW-0805">Transcription regulation</keyword>
<dbReference type="Pfam" id="PF00165">
    <property type="entry name" value="HTH_AraC"/>
    <property type="match status" value="1"/>
</dbReference>
<evidence type="ECO:0000256" key="3">
    <source>
        <dbReference type="ARBA" id="ARBA00023163"/>
    </source>
</evidence>
<dbReference type="InterPro" id="IPR020449">
    <property type="entry name" value="Tscrpt_reg_AraC-type_HTH"/>
</dbReference>
<dbReference type="Gene3D" id="1.10.10.60">
    <property type="entry name" value="Homeodomain-like"/>
    <property type="match status" value="1"/>
</dbReference>
<evidence type="ECO:0000256" key="2">
    <source>
        <dbReference type="ARBA" id="ARBA00023125"/>
    </source>
</evidence>
<dbReference type="Proteomes" id="UP000198967">
    <property type="component" value="Unassembled WGS sequence"/>
</dbReference>
<accession>A0A1G7NBZ1</accession>
<dbReference type="GO" id="GO:0003700">
    <property type="term" value="F:DNA-binding transcription factor activity"/>
    <property type="evidence" value="ECO:0007669"/>
    <property type="project" value="InterPro"/>
</dbReference>
<dbReference type="RefSeq" id="WP_218129789.1">
    <property type="nucleotide sequence ID" value="NZ_FNBE01000006.1"/>
</dbReference>
<name>A0A1G7NBZ1_PSEOR</name>
<dbReference type="PROSITE" id="PS01124">
    <property type="entry name" value="HTH_ARAC_FAMILY_2"/>
    <property type="match status" value="1"/>
</dbReference>
<dbReference type="AlphaFoldDB" id="A0A1G7NBZ1"/>
<evidence type="ECO:0000256" key="1">
    <source>
        <dbReference type="ARBA" id="ARBA00023015"/>
    </source>
</evidence>
<reference evidence="5 6" key="1">
    <citation type="submission" date="2016-10" db="EMBL/GenBank/DDBJ databases">
        <authorList>
            <person name="de Groot N.N."/>
        </authorList>
    </citation>
    <scope>NUCLEOTIDE SEQUENCE [LARGE SCALE GENOMIC DNA]</scope>
    <source>
        <strain evidence="5 6">CGMCC 4.3143</strain>
    </source>
</reference>
<organism evidence="5 6">
    <name type="scientific">Pseudonocardia oroxyli</name>
    <dbReference type="NCBI Taxonomy" id="366584"/>
    <lineage>
        <taxon>Bacteria</taxon>
        <taxon>Bacillati</taxon>
        <taxon>Actinomycetota</taxon>
        <taxon>Actinomycetes</taxon>
        <taxon>Pseudonocardiales</taxon>
        <taxon>Pseudonocardiaceae</taxon>
        <taxon>Pseudonocardia</taxon>
    </lineage>
</organism>
<proteinExistence type="predicted"/>
<keyword evidence="2" id="KW-0238">DNA-binding</keyword>
<dbReference type="PRINTS" id="PR00032">
    <property type="entry name" value="HTHARAC"/>
</dbReference>
<evidence type="ECO:0000313" key="6">
    <source>
        <dbReference type="Proteomes" id="UP000198967"/>
    </source>
</evidence>
<keyword evidence="6" id="KW-1185">Reference proteome</keyword>
<dbReference type="SUPFAM" id="SSF46689">
    <property type="entry name" value="Homeodomain-like"/>
    <property type="match status" value="1"/>
</dbReference>
<dbReference type="STRING" id="366584.SAMN05216377_106179"/>
<gene>
    <name evidence="5" type="ORF">SAMN05216377_106179</name>
</gene>
<feature type="domain" description="HTH araC/xylS-type" evidence="4">
    <location>
        <begin position="73"/>
        <end position="111"/>
    </location>
</feature>
<keyword evidence="3" id="KW-0804">Transcription</keyword>
<dbReference type="GO" id="GO:0043565">
    <property type="term" value="F:sequence-specific DNA binding"/>
    <property type="evidence" value="ECO:0007669"/>
    <property type="project" value="InterPro"/>
</dbReference>
<dbReference type="SMART" id="SM00342">
    <property type="entry name" value="HTH_ARAC"/>
    <property type="match status" value="1"/>
</dbReference>
<dbReference type="InterPro" id="IPR018060">
    <property type="entry name" value="HTH_AraC"/>
</dbReference>
<protein>
    <submittedName>
        <fullName evidence="5">Regulatory helix-turn-helix protein, AraC family</fullName>
    </submittedName>
</protein>
<sequence>MEVDTRAVPARERLEYWHECVSDRFVPLLVAPASHEVQGRIRFREVGGTRVRRIAGTEHTFQRRDGDIRRVGSRRESIATIGRRCGLPDPAHFSRVFRRRFGVSPREFRDG</sequence>